<comment type="caution">
    <text evidence="3">The sequence shown here is derived from an EMBL/GenBank/DDBJ whole genome shotgun (WGS) entry which is preliminary data.</text>
</comment>
<feature type="transmembrane region" description="Helical" evidence="2">
    <location>
        <begin position="276"/>
        <end position="297"/>
    </location>
</feature>
<keyword evidence="2" id="KW-1133">Transmembrane helix</keyword>
<feature type="transmembrane region" description="Helical" evidence="2">
    <location>
        <begin position="252"/>
        <end position="270"/>
    </location>
</feature>
<evidence type="ECO:0000313" key="3">
    <source>
        <dbReference type="EMBL" id="GAA3195757.1"/>
    </source>
</evidence>
<keyword evidence="2" id="KW-0812">Transmembrane</keyword>
<evidence type="ECO:0000256" key="2">
    <source>
        <dbReference type="SAM" id="Phobius"/>
    </source>
</evidence>
<feature type="compositionally biased region" description="Polar residues" evidence="1">
    <location>
        <begin position="82"/>
        <end position="97"/>
    </location>
</feature>
<keyword evidence="4" id="KW-1185">Reference proteome</keyword>
<sequence length="365" mass="38930">MSQDAQDGPPPPYAPDGREDDPAATPLLGSPYPDRPAPAIEFGQVPADATEPLPAQPEPVRPVSSATVRDAPKAPAPAPAQNALTVQDIPLQTPQRNAQQVPVQQVPVQQVPVQQPVAGAAPAAADDQATQQFAVPPAPPQAPPQPYQEPYQEPQHPQQQHTPVPQAHPVQPYQTPVPQQFQTPIPPQGPYQAPAPQNVPARPSWHRQHYAIGVFLVVYGLTNLATGLLGFSNHRRELAGYIGEGMAGGALLGLKAVEGLILVLTIAGLARRKDVWFLPSLLGWVAGFAAFAVFDVVKGKYGPLLEHGVYAALFFVLLVVSHGLSAKVRRTAPAPVAAQQDPSVPGLSRTQEIALNALTRWQRQQ</sequence>
<feature type="compositionally biased region" description="Pro residues" evidence="1">
    <location>
        <begin position="136"/>
        <end position="147"/>
    </location>
</feature>
<dbReference type="EMBL" id="BAAAUV010000002">
    <property type="protein sequence ID" value="GAA3195757.1"/>
    <property type="molecule type" value="Genomic_DNA"/>
</dbReference>
<keyword evidence="2" id="KW-0472">Membrane</keyword>
<evidence type="ECO:0000313" key="4">
    <source>
        <dbReference type="Proteomes" id="UP001501237"/>
    </source>
</evidence>
<dbReference type="RefSeq" id="WP_344821853.1">
    <property type="nucleotide sequence ID" value="NZ_BAAAUV010000002.1"/>
</dbReference>
<feature type="transmembrane region" description="Helical" evidence="2">
    <location>
        <begin position="210"/>
        <end position="231"/>
    </location>
</feature>
<feature type="region of interest" description="Disordered" evidence="1">
    <location>
        <begin position="117"/>
        <end position="179"/>
    </location>
</feature>
<feature type="transmembrane region" description="Helical" evidence="2">
    <location>
        <begin position="309"/>
        <end position="326"/>
    </location>
</feature>
<feature type="compositionally biased region" description="Low complexity" evidence="1">
    <location>
        <begin position="148"/>
        <end position="179"/>
    </location>
</feature>
<dbReference type="Proteomes" id="UP001501237">
    <property type="component" value="Unassembled WGS sequence"/>
</dbReference>
<feature type="region of interest" description="Disordered" evidence="1">
    <location>
        <begin position="1"/>
        <end position="104"/>
    </location>
</feature>
<name>A0ABP6Q0P2_9ACTN</name>
<organism evidence="3 4">
    <name type="scientific">Actinocorallia longicatena</name>
    <dbReference type="NCBI Taxonomy" id="111803"/>
    <lineage>
        <taxon>Bacteria</taxon>
        <taxon>Bacillati</taxon>
        <taxon>Actinomycetota</taxon>
        <taxon>Actinomycetes</taxon>
        <taxon>Streptosporangiales</taxon>
        <taxon>Thermomonosporaceae</taxon>
        <taxon>Actinocorallia</taxon>
    </lineage>
</organism>
<feature type="compositionally biased region" description="Low complexity" evidence="1">
    <location>
        <begin position="117"/>
        <end position="135"/>
    </location>
</feature>
<protein>
    <recommendedName>
        <fullName evidence="5">Membrane protein YphA (DoxX/SURF4 family)</fullName>
    </recommendedName>
</protein>
<evidence type="ECO:0008006" key="5">
    <source>
        <dbReference type="Google" id="ProtNLM"/>
    </source>
</evidence>
<evidence type="ECO:0000256" key="1">
    <source>
        <dbReference type="SAM" id="MobiDB-lite"/>
    </source>
</evidence>
<accession>A0ABP6Q0P2</accession>
<proteinExistence type="predicted"/>
<gene>
    <name evidence="3" type="ORF">GCM10010468_06060</name>
</gene>
<reference evidence="4" key="1">
    <citation type="journal article" date="2019" name="Int. J. Syst. Evol. Microbiol.">
        <title>The Global Catalogue of Microorganisms (GCM) 10K type strain sequencing project: providing services to taxonomists for standard genome sequencing and annotation.</title>
        <authorList>
            <consortium name="The Broad Institute Genomics Platform"/>
            <consortium name="The Broad Institute Genome Sequencing Center for Infectious Disease"/>
            <person name="Wu L."/>
            <person name="Ma J."/>
        </authorList>
    </citation>
    <scope>NUCLEOTIDE SEQUENCE [LARGE SCALE GENOMIC DNA]</scope>
    <source>
        <strain evidence="4">JCM 9377</strain>
    </source>
</reference>